<feature type="transmembrane region" description="Helical" evidence="8">
    <location>
        <begin position="63"/>
        <end position="87"/>
    </location>
</feature>
<dbReference type="KEGG" id="saq:Sare_1218"/>
<feature type="transmembrane region" description="Helical" evidence="8">
    <location>
        <begin position="143"/>
        <end position="164"/>
    </location>
</feature>
<evidence type="ECO:0000259" key="9">
    <source>
        <dbReference type="Pfam" id="PF18967"/>
    </source>
</evidence>
<evidence type="ECO:0000256" key="1">
    <source>
        <dbReference type="ARBA" id="ARBA00004236"/>
    </source>
</evidence>
<evidence type="ECO:0000256" key="3">
    <source>
        <dbReference type="ARBA" id="ARBA00022692"/>
    </source>
</evidence>
<dbReference type="HOGENOM" id="CLU_1625177_0_0_11"/>
<evidence type="ECO:0000256" key="8">
    <source>
        <dbReference type="SAM" id="Phobius"/>
    </source>
</evidence>
<evidence type="ECO:0000256" key="4">
    <source>
        <dbReference type="ARBA" id="ARBA00022741"/>
    </source>
</evidence>
<comment type="subcellular location">
    <subcellularLocation>
        <location evidence="1">Cell membrane</location>
    </subcellularLocation>
</comment>
<dbReference type="STRING" id="391037.Sare_1218"/>
<dbReference type="AlphaFoldDB" id="A8M6A0"/>
<keyword evidence="5 8" id="KW-1133">Transmembrane helix</keyword>
<evidence type="ECO:0000256" key="7">
    <source>
        <dbReference type="ARBA" id="ARBA00023136"/>
    </source>
</evidence>
<accession>A8M6A0</accession>
<feature type="domain" description="Pycsar effector protein" evidence="9">
    <location>
        <begin position="25"/>
        <end position="162"/>
    </location>
</feature>
<organism evidence="10">
    <name type="scientific">Salinispora arenicola (strain CNS-205)</name>
    <dbReference type="NCBI Taxonomy" id="391037"/>
    <lineage>
        <taxon>Bacteria</taxon>
        <taxon>Bacillati</taxon>
        <taxon>Actinomycetota</taxon>
        <taxon>Actinomycetes</taxon>
        <taxon>Micromonosporales</taxon>
        <taxon>Micromonosporaceae</taxon>
        <taxon>Salinispora</taxon>
    </lineage>
</organism>
<dbReference type="GO" id="GO:0000166">
    <property type="term" value="F:nucleotide binding"/>
    <property type="evidence" value="ECO:0007669"/>
    <property type="project" value="UniProtKB-KW"/>
</dbReference>
<keyword evidence="3 8" id="KW-0812">Transmembrane</keyword>
<protein>
    <recommendedName>
        <fullName evidence="9">Pycsar effector protein domain-containing protein</fullName>
    </recommendedName>
</protein>
<keyword evidence="2" id="KW-1003">Cell membrane</keyword>
<evidence type="ECO:0000256" key="6">
    <source>
        <dbReference type="ARBA" id="ARBA00023118"/>
    </source>
</evidence>
<dbReference type="InterPro" id="IPR043760">
    <property type="entry name" value="PycTM_dom"/>
</dbReference>
<dbReference type="GO" id="GO:0051607">
    <property type="term" value="P:defense response to virus"/>
    <property type="evidence" value="ECO:0007669"/>
    <property type="project" value="UniProtKB-KW"/>
</dbReference>
<proteinExistence type="predicted"/>
<dbReference type="Pfam" id="PF18967">
    <property type="entry name" value="PycTM"/>
    <property type="match status" value="1"/>
</dbReference>
<evidence type="ECO:0000313" key="10">
    <source>
        <dbReference type="EMBL" id="ABV97125.1"/>
    </source>
</evidence>
<dbReference type="EMBL" id="CP000850">
    <property type="protein sequence ID" value="ABV97125.1"/>
    <property type="molecule type" value="Genomic_DNA"/>
</dbReference>
<keyword evidence="6" id="KW-0051">Antiviral defense</keyword>
<sequence length="168" mass="17395">MMVPAFEPAPVNGLADPGWFFARSEQTRDELTRVDSKAAVLMAIAGAVATLGGAALTRAALPVAVMAVGMVTVCLAGAATGLLAVAVRPCLGGGHGLVHYAVSTPYQLLAEAVDPTRTSAEQEARYLVWLSRLALRKYRRIRLAVDLLLTALVGTAATALLAALTRGG</sequence>
<name>A8M6A0_SALAI</name>
<dbReference type="GO" id="GO:0005886">
    <property type="term" value="C:plasma membrane"/>
    <property type="evidence" value="ECO:0007669"/>
    <property type="project" value="UniProtKB-SubCell"/>
</dbReference>
<evidence type="ECO:0000256" key="5">
    <source>
        <dbReference type="ARBA" id="ARBA00022989"/>
    </source>
</evidence>
<feature type="transmembrane region" description="Helical" evidence="8">
    <location>
        <begin position="38"/>
        <end position="57"/>
    </location>
</feature>
<keyword evidence="4" id="KW-0547">Nucleotide-binding</keyword>
<evidence type="ECO:0000256" key="2">
    <source>
        <dbReference type="ARBA" id="ARBA00022475"/>
    </source>
</evidence>
<keyword evidence="7 8" id="KW-0472">Membrane</keyword>
<dbReference type="eggNOG" id="ENOG502ZRCY">
    <property type="taxonomic scope" value="Bacteria"/>
</dbReference>
<reference evidence="10" key="1">
    <citation type="submission" date="2007-10" db="EMBL/GenBank/DDBJ databases">
        <title>Complete sequence of Salinispora arenicola CNS-205.</title>
        <authorList>
            <consortium name="US DOE Joint Genome Institute"/>
            <person name="Copeland A."/>
            <person name="Lucas S."/>
            <person name="Lapidus A."/>
            <person name="Barry K."/>
            <person name="Glavina del Rio T."/>
            <person name="Dalin E."/>
            <person name="Tice H."/>
            <person name="Pitluck S."/>
            <person name="Foster B."/>
            <person name="Schmutz J."/>
            <person name="Larimer F."/>
            <person name="Land M."/>
            <person name="Hauser L."/>
            <person name="Kyrpides N."/>
            <person name="Ivanova N."/>
            <person name="Jensen P.R."/>
            <person name="Moore B.S."/>
            <person name="Penn K."/>
            <person name="Jenkins C."/>
            <person name="Udwary D."/>
            <person name="Xiang L."/>
            <person name="Gontang E."/>
            <person name="Richardson P."/>
        </authorList>
    </citation>
    <scope>NUCLEOTIDE SEQUENCE [LARGE SCALE GENOMIC DNA]</scope>
    <source>
        <strain evidence="10">CNS-205</strain>
    </source>
</reference>
<gene>
    <name evidence="10" type="ordered locus">Sare_1218</name>
</gene>